<evidence type="ECO:0000256" key="9">
    <source>
        <dbReference type="PIRSR" id="PIRSR038193-3"/>
    </source>
</evidence>
<proteinExistence type="inferred from homology"/>
<name>A0A662YWP3_ACIRT</name>
<feature type="disulfide bond" evidence="9">
    <location>
        <begin position="381"/>
        <end position="435"/>
    </location>
</feature>
<feature type="active site" description="Proton donor" evidence="7">
    <location>
        <position position="147"/>
    </location>
</feature>
<dbReference type="GO" id="GO:0031410">
    <property type="term" value="C:cytoplasmic vesicle"/>
    <property type="evidence" value="ECO:0007669"/>
    <property type="project" value="TreeGrafter"/>
</dbReference>
<keyword evidence="12" id="KW-1185">Reference proteome</keyword>
<sequence length="479" mass="54579">MDNMMRKVTPNHAVPLTCILNCTWMLVLISSSFALKPAKTPVIGKKPFIAAWNAPIDLCTTKYNISVNLKMFHINGSPRASLTGQNVTIFYANRLGYYPFYTEQGLPVNGGIPQNCSLETHLLKADEDIKFYIPSADFSGLAIIDWEYWRPQWKRNWHKKDIYKRKSRELISKAYINVTAEQIEHLAQDRFERSAMAFMKQTVELGIQNRPKGLWGYYLYPDCHNYNLHEENYTGSCPVLESLRNDELFWLWNSSTALFPSVAIKKSHADSINNLHFSKFRVLESMRIASMTSMDYDLPTFVYTRLGYRDDPLSFLSTQDLIYTIGESAALGAAGFVIWGDLNLTSSRHNCSKVKLFMSYELGLYITNVTKAAEVCSEFLCQNNGRCVRKDWQALHYLHLNPNSYMIQPSEEGEFIVTGQASSEELSDLREKFSCHCYQGHGGQKCDILDKPGKPDSSTSKPFNSVVTVFLLSVVNLIV</sequence>
<dbReference type="AlphaFoldDB" id="A0A662YWP3"/>
<comment type="catalytic activity">
    <reaction evidence="1 10">
        <text>Random hydrolysis of (1-&gt;4)-linkages between N-acetyl-beta-D-glucosamine and D-glucuronate residues in hyaluronate.</text>
        <dbReference type="EC" id="3.2.1.35"/>
    </reaction>
</comment>
<evidence type="ECO:0000313" key="12">
    <source>
        <dbReference type="Proteomes" id="UP000289886"/>
    </source>
</evidence>
<dbReference type="EMBL" id="SCEB01000099">
    <property type="protein sequence ID" value="RXN01008.1"/>
    <property type="molecule type" value="Genomic_DNA"/>
</dbReference>
<evidence type="ECO:0000256" key="3">
    <source>
        <dbReference type="ARBA" id="ARBA00022801"/>
    </source>
</evidence>
<dbReference type="Pfam" id="PF01630">
    <property type="entry name" value="Glyco_hydro_56"/>
    <property type="match status" value="1"/>
</dbReference>
<evidence type="ECO:0000256" key="7">
    <source>
        <dbReference type="PIRSR" id="PIRSR038193-1"/>
    </source>
</evidence>
<dbReference type="PANTHER" id="PTHR11769:SF7">
    <property type="entry name" value="HYALURONIDASE-4"/>
    <property type="match status" value="1"/>
</dbReference>
<comment type="caution">
    <text evidence="11">The sequence shown here is derived from an EMBL/GenBank/DDBJ whole genome shotgun (WGS) entry which is preliminary data.</text>
</comment>
<feature type="disulfide bond" evidence="9">
    <location>
        <begin position="59"/>
        <end position="351"/>
    </location>
</feature>
<feature type="disulfide bond" evidence="9">
    <location>
        <begin position="376"/>
        <end position="387"/>
    </location>
</feature>
<accession>A0A662YWP3</accession>
<reference evidence="11 12" key="1">
    <citation type="submission" date="2019-01" db="EMBL/GenBank/DDBJ databases">
        <title>Draft Genome and Complete Hox-Cluster Characterization of the Sterlet Sturgeon (Acipenser ruthenus).</title>
        <authorList>
            <person name="Wei Q."/>
        </authorList>
    </citation>
    <scope>NUCLEOTIDE SEQUENCE [LARGE SCALE GENOMIC DNA]</scope>
    <source>
        <strain evidence="11">WHYD16114868_AA</strain>
        <tissue evidence="11">Blood</tissue>
    </source>
</reference>
<organism evidence="11 12">
    <name type="scientific">Acipenser ruthenus</name>
    <name type="common">Sterlet sturgeon</name>
    <dbReference type="NCBI Taxonomy" id="7906"/>
    <lineage>
        <taxon>Eukaryota</taxon>
        <taxon>Metazoa</taxon>
        <taxon>Chordata</taxon>
        <taxon>Craniata</taxon>
        <taxon>Vertebrata</taxon>
        <taxon>Euteleostomi</taxon>
        <taxon>Actinopterygii</taxon>
        <taxon>Chondrostei</taxon>
        <taxon>Acipenseriformes</taxon>
        <taxon>Acipenseridae</taxon>
        <taxon>Acipenser</taxon>
    </lineage>
</organism>
<evidence type="ECO:0000256" key="10">
    <source>
        <dbReference type="RuleBase" id="RU610713"/>
    </source>
</evidence>
<evidence type="ECO:0000256" key="6">
    <source>
        <dbReference type="PIRNR" id="PIRNR038193"/>
    </source>
</evidence>
<dbReference type="Gene3D" id="3.20.20.70">
    <property type="entry name" value="Aldolase class I"/>
    <property type="match status" value="1"/>
</dbReference>
<evidence type="ECO:0000313" key="11">
    <source>
        <dbReference type="EMBL" id="RXN01008.1"/>
    </source>
</evidence>
<dbReference type="Proteomes" id="UP000289886">
    <property type="component" value="Unassembled WGS sequence"/>
</dbReference>
<feature type="disulfide bond" evidence="9">
    <location>
        <begin position="437"/>
        <end position="446"/>
    </location>
</feature>
<dbReference type="InterPro" id="IPR013785">
    <property type="entry name" value="Aldolase_TIM"/>
</dbReference>
<evidence type="ECO:0000256" key="1">
    <source>
        <dbReference type="ARBA" id="ARBA00000251"/>
    </source>
</evidence>
<dbReference type="PANTHER" id="PTHR11769">
    <property type="entry name" value="HYALURONIDASE"/>
    <property type="match status" value="1"/>
</dbReference>
<dbReference type="PRINTS" id="PR00848">
    <property type="entry name" value="SPERMPH20"/>
</dbReference>
<keyword evidence="5 10" id="KW-0326">Glycosidase</keyword>
<dbReference type="GO" id="GO:0005975">
    <property type="term" value="P:carbohydrate metabolic process"/>
    <property type="evidence" value="ECO:0007669"/>
    <property type="project" value="UniProtKB-UniRule"/>
</dbReference>
<evidence type="ECO:0000256" key="8">
    <source>
        <dbReference type="PIRSR" id="PIRSR038193-2"/>
    </source>
</evidence>
<evidence type="ECO:0000256" key="2">
    <source>
        <dbReference type="ARBA" id="ARBA00008871"/>
    </source>
</evidence>
<keyword evidence="3 10" id="KW-0378">Hydrolase</keyword>
<evidence type="ECO:0000256" key="4">
    <source>
        <dbReference type="ARBA" id="ARBA00023157"/>
    </source>
</evidence>
<dbReference type="PIRSF" id="PIRSF038193">
    <property type="entry name" value="Hyaluronidase"/>
    <property type="match status" value="1"/>
</dbReference>
<dbReference type="InterPro" id="IPR018155">
    <property type="entry name" value="Hyaluronidase"/>
</dbReference>
<dbReference type="FunFam" id="3.20.20.70:FF:000065">
    <property type="entry name" value="Hyaluronidase"/>
    <property type="match status" value="1"/>
</dbReference>
<feature type="glycosylation site" description="N-linked (GlcNAc...) asparagine" evidence="8">
    <location>
        <position position="368"/>
    </location>
</feature>
<keyword evidence="4 9" id="KW-1015">Disulfide bond</keyword>
<dbReference type="EC" id="3.2.1.35" evidence="10"/>
<gene>
    <name evidence="11" type="ORF">EOD39_8204</name>
</gene>
<feature type="disulfide bond" evidence="9">
    <location>
        <begin position="223"/>
        <end position="237"/>
    </location>
</feature>
<protein>
    <recommendedName>
        <fullName evidence="10">Hyaluronidase</fullName>
        <ecNumber evidence="10">3.2.1.35</ecNumber>
    </recommendedName>
</protein>
<dbReference type="SUPFAM" id="SSF51445">
    <property type="entry name" value="(Trans)glycosidases"/>
    <property type="match status" value="1"/>
</dbReference>
<dbReference type="GO" id="GO:0030214">
    <property type="term" value="P:hyaluronan catabolic process"/>
    <property type="evidence" value="ECO:0007669"/>
    <property type="project" value="TreeGrafter"/>
</dbReference>
<evidence type="ECO:0000256" key="5">
    <source>
        <dbReference type="ARBA" id="ARBA00023295"/>
    </source>
</evidence>
<dbReference type="GO" id="GO:0004415">
    <property type="term" value="F:hyalurononglucosaminidase activity"/>
    <property type="evidence" value="ECO:0007669"/>
    <property type="project" value="UniProtKB-UniRule"/>
</dbReference>
<comment type="similarity">
    <text evidence="2 6 10">Belongs to the glycosyl hydrolase 56 family.</text>
</comment>
<dbReference type="OrthoDB" id="5796153at2759"/>
<dbReference type="InterPro" id="IPR017853">
    <property type="entry name" value="GH"/>
</dbReference>
<dbReference type="PRINTS" id="PR00846">
    <property type="entry name" value="GLHYDRLASE56"/>
</dbReference>